<dbReference type="InterPro" id="IPR002881">
    <property type="entry name" value="DUF58"/>
</dbReference>
<dbReference type="RefSeq" id="WP_159361795.1">
    <property type="nucleotide sequence ID" value="NZ_CP047394.1"/>
</dbReference>
<feature type="domain" description="DUF58" evidence="2">
    <location>
        <begin position="215"/>
        <end position="317"/>
    </location>
</feature>
<keyword evidence="1" id="KW-0472">Membrane</keyword>
<feature type="transmembrane region" description="Helical" evidence="1">
    <location>
        <begin position="12"/>
        <end position="45"/>
    </location>
</feature>
<evidence type="ECO:0000256" key="1">
    <source>
        <dbReference type="SAM" id="Phobius"/>
    </source>
</evidence>
<protein>
    <submittedName>
        <fullName evidence="3">DUF58 domain-containing protein</fullName>
    </submittedName>
</protein>
<dbReference type="PANTHER" id="PTHR34351">
    <property type="entry name" value="SLR1927 PROTEIN-RELATED"/>
    <property type="match status" value="1"/>
</dbReference>
<name>A0A6I6UE65_9BACI</name>
<dbReference type="EMBL" id="CP047394">
    <property type="protein sequence ID" value="QHE61095.1"/>
    <property type="molecule type" value="Genomic_DNA"/>
</dbReference>
<dbReference type="KEGG" id="bvq:FHE72_08725"/>
<dbReference type="Pfam" id="PF01882">
    <property type="entry name" value="DUF58"/>
    <property type="match status" value="1"/>
</dbReference>
<proteinExistence type="predicted"/>
<evidence type="ECO:0000259" key="2">
    <source>
        <dbReference type="Pfam" id="PF01882"/>
    </source>
</evidence>
<reference evidence="3 4" key="1">
    <citation type="submission" date="2019-06" db="EMBL/GenBank/DDBJ databases">
        <title>An operon consisting of a P-type ATPase gene and a transcriptional regular gene given the different cadmium resistance in Bacillus vietamensis 151-6 and Bacillus marisflavi 151-25.</title>
        <authorList>
            <person name="Yu X."/>
        </authorList>
    </citation>
    <scope>NUCLEOTIDE SEQUENCE [LARGE SCALE GENOMIC DNA]</scope>
    <source>
        <strain evidence="3 4">151-6</strain>
    </source>
</reference>
<evidence type="ECO:0000313" key="3">
    <source>
        <dbReference type="EMBL" id="QHE61095.1"/>
    </source>
</evidence>
<dbReference type="AlphaFoldDB" id="A0A6I6UE65"/>
<keyword evidence="1" id="KW-1133">Transmembrane helix</keyword>
<sequence length="397" mass="45443">MNWKRDIVEDPYISLTLVLLVIVGAASFYVHSYVGLGIFLLMILYFKVHQWYLMKIGEGISIGRTTKRIRLHCDEEQKWEFQLQNKGMSIWGATLKITFKDIVIPTMHPYSSGVEDKIEVSVPFSIRKNEEGSISIPVKGKRRGLCKITSMQLEIPHLFGSGKVLLDLLDNVPSTIIVFPSDSPVKMAEQKLTWKQGDVPIQHSLFHDVFHQIGTRDYIQGDRFQDVHWKATARTGSLQTKIYAPATQREWMIAINLSDRYAISNQLEEIIQYASYMMRLAVEQNITFSLVLNVRSQGGTPYYYLPPGIGRVHRQRGMEMLSTLSTDEFTIPFHIVLKHLYLRQLVPSVFITAGALGAREEALLTKIEKQKIQVYKLNSEQKQGVVTLWNRSLKVPS</sequence>
<gene>
    <name evidence="3" type="ORF">FHE72_08725</name>
</gene>
<accession>A0A6I6UE65</accession>
<evidence type="ECO:0000313" key="4">
    <source>
        <dbReference type="Proteomes" id="UP000465062"/>
    </source>
</evidence>
<keyword evidence="1" id="KW-0812">Transmembrane</keyword>
<dbReference type="PANTHER" id="PTHR34351:SF2">
    <property type="entry name" value="DUF58 DOMAIN-CONTAINING PROTEIN"/>
    <property type="match status" value="1"/>
</dbReference>
<dbReference type="Proteomes" id="UP000465062">
    <property type="component" value="Chromosome"/>
</dbReference>
<organism evidence="3 4">
    <name type="scientific">Rossellomorea vietnamensis</name>
    <dbReference type="NCBI Taxonomy" id="218284"/>
    <lineage>
        <taxon>Bacteria</taxon>
        <taxon>Bacillati</taxon>
        <taxon>Bacillota</taxon>
        <taxon>Bacilli</taxon>
        <taxon>Bacillales</taxon>
        <taxon>Bacillaceae</taxon>
        <taxon>Rossellomorea</taxon>
    </lineage>
</organism>